<protein>
    <submittedName>
        <fullName evidence="2">Uncharacterized protein</fullName>
    </submittedName>
</protein>
<evidence type="ECO:0000313" key="3">
    <source>
        <dbReference type="Proteomes" id="UP000032141"/>
    </source>
</evidence>
<name>A0A0D3AIY6_BRAOL</name>
<keyword evidence="1" id="KW-0472">Membrane</keyword>
<organism evidence="2 3">
    <name type="scientific">Brassica oleracea var. oleracea</name>
    <dbReference type="NCBI Taxonomy" id="109376"/>
    <lineage>
        <taxon>Eukaryota</taxon>
        <taxon>Viridiplantae</taxon>
        <taxon>Streptophyta</taxon>
        <taxon>Embryophyta</taxon>
        <taxon>Tracheophyta</taxon>
        <taxon>Spermatophyta</taxon>
        <taxon>Magnoliopsida</taxon>
        <taxon>eudicotyledons</taxon>
        <taxon>Gunneridae</taxon>
        <taxon>Pentapetalae</taxon>
        <taxon>rosids</taxon>
        <taxon>malvids</taxon>
        <taxon>Brassicales</taxon>
        <taxon>Brassicaceae</taxon>
        <taxon>Brassiceae</taxon>
        <taxon>Brassica</taxon>
    </lineage>
</organism>
<dbReference type="OMA" id="DNKHEES"/>
<dbReference type="STRING" id="109376.A0A0D3AIY6"/>
<dbReference type="HOGENOM" id="CLU_167986_1_0_1"/>
<accession>A0A0D3AIY6</accession>
<feature type="transmembrane region" description="Helical" evidence="1">
    <location>
        <begin position="45"/>
        <end position="69"/>
    </location>
</feature>
<keyword evidence="1" id="KW-0812">Transmembrane</keyword>
<reference evidence="2" key="2">
    <citation type="submission" date="2015-03" db="UniProtKB">
        <authorList>
            <consortium name="EnsemblPlants"/>
        </authorList>
    </citation>
    <scope>IDENTIFICATION</scope>
</reference>
<dbReference type="KEGG" id="boe:106326145"/>
<reference evidence="2 3" key="1">
    <citation type="journal article" date="2014" name="Genome Biol.">
        <title>Transcriptome and methylome profiling reveals relics of genome dominance in the mesopolyploid Brassica oleracea.</title>
        <authorList>
            <person name="Parkin I.A."/>
            <person name="Koh C."/>
            <person name="Tang H."/>
            <person name="Robinson S.J."/>
            <person name="Kagale S."/>
            <person name="Clarke W.E."/>
            <person name="Town C.D."/>
            <person name="Nixon J."/>
            <person name="Krishnakumar V."/>
            <person name="Bidwell S.L."/>
            <person name="Denoeud F."/>
            <person name="Belcram H."/>
            <person name="Links M.G."/>
            <person name="Just J."/>
            <person name="Clarke C."/>
            <person name="Bender T."/>
            <person name="Huebert T."/>
            <person name="Mason A.S."/>
            <person name="Pires J.C."/>
            <person name="Barker G."/>
            <person name="Moore J."/>
            <person name="Walley P.G."/>
            <person name="Manoli S."/>
            <person name="Batley J."/>
            <person name="Edwards D."/>
            <person name="Nelson M.N."/>
            <person name="Wang X."/>
            <person name="Paterson A.H."/>
            <person name="King G."/>
            <person name="Bancroft I."/>
            <person name="Chalhoub B."/>
            <person name="Sharpe A.G."/>
        </authorList>
    </citation>
    <scope>NUCLEOTIDE SEQUENCE</scope>
    <source>
        <strain evidence="2 3">cv. TO1000</strain>
    </source>
</reference>
<evidence type="ECO:0000256" key="1">
    <source>
        <dbReference type="SAM" id="Phobius"/>
    </source>
</evidence>
<dbReference type="OrthoDB" id="652307at2759"/>
<dbReference type="Proteomes" id="UP000032141">
    <property type="component" value="Chromosome C2"/>
</dbReference>
<feature type="transmembrane region" description="Helical" evidence="1">
    <location>
        <begin position="6"/>
        <end position="24"/>
    </location>
</feature>
<dbReference type="PANTHER" id="PTHR33128">
    <property type="entry name" value="OS05G0103400 PROTEIN"/>
    <property type="match status" value="1"/>
</dbReference>
<dbReference type="InterPro" id="IPR021775">
    <property type="entry name" value="DUF3339"/>
</dbReference>
<sequence>MALNWGPVLMSVIFFIVLTPGVLFQVPGKTKVVEFGGFQTSGAAIVIHTLIFFACITVSLIALHIHIYAA</sequence>
<evidence type="ECO:0000313" key="2">
    <source>
        <dbReference type="EnsemblPlants" id="Bo2g011690.1"/>
    </source>
</evidence>
<dbReference type="RefSeq" id="XP_013619619.1">
    <property type="nucleotide sequence ID" value="XM_013764165.1"/>
</dbReference>
<dbReference type="PANTHER" id="PTHR33128:SF57">
    <property type="entry name" value="PEROXIDASE (DUF 3339)"/>
    <property type="match status" value="1"/>
</dbReference>
<dbReference type="Gramene" id="Bo2g011690.1">
    <property type="protein sequence ID" value="Bo2g011690.1"/>
    <property type="gene ID" value="Bo2g011690"/>
</dbReference>
<proteinExistence type="predicted"/>
<dbReference type="GeneID" id="106326145"/>
<dbReference type="EnsemblPlants" id="Bo2g011690.1">
    <property type="protein sequence ID" value="Bo2g011690.1"/>
    <property type="gene ID" value="Bo2g011690"/>
</dbReference>
<keyword evidence="3" id="KW-1185">Reference proteome</keyword>
<dbReference type="AlphaFoldDB" id="A0A0D3AIY6"/>
<dbReference type="Pfam" id="PF11820">
    <property type="entry name" value="DUF3339"/>
    <property type="match status" value="1"/>
</dbReference>
<keyword evidence="1" id="KW-1133">Transmembrane helix</keyword>